<dbReference type="Proteomes" id="UP000663828">
    <property type="component" value="Unassembled WGS sequence"/>
</dbReference>
<keyword evidence="3" id="KW-1185">Reference proteome</keyword>
<name>A0A815U1P8_ADIRI</name>
<accession>A0A815U1P8</accession>
<sequence>MSLRQPIRILRIPPYYDTHLERAISRLISAHEHIEYQLFTIDKKHLAKNDLNLLLSMSRTIIQEEQIQMLIADSCESQLIVAKLGQEYPQLRSGGMNFLTTLHCFNRLLMIDLFGEDQCILTLNVEISQDSKKDILCIEHFFDRKKMNGYVKSSYSLGNRVSSFGFATSERLTALLPIYIEVYEEQYKTNLQSFFQVYLSQKQCLSLFKPSYLIQPFYDLTTYPYWRLVIASACVFDKEIIMWPLVDGYSGWPFFAQKPIAIMPIIICPSRHLSVEQQNRVYTRFREHLDHLISNEHLRYGWIESSYFVSTTDEIRLISMKPTYSAYLTEAFSLTNEHGNPISVMIQLVNRQRPLKPILNGKTVYIHRLWAIITQNNHVIDNFINMSEIKRIHRSNFSLDQYVQLGFQANELIPISNQQTYTEIGFIQVNGKYHELGLTNLIEFRSLLLKTPQLIPFSHQSMLVNDPFEFDPVTCLPSSALLSRLDEQRKEERRDLI</sequence>
<evidence type="ECO:0000313" key="2">
    <source>
        <dbReference type="EMBL" id="CAF1509782.1"/>
    </source>
</evidence>
<reference evidence="2" key="1">
    <citation type="submission" date="2021-02" db="EMBL/GenBank/DDBJ databases">
        <authorList>
            <person name="Nowell W R."/>
        </authorList>
    </citation>
    <scope>NUCLEOTIDE SEQUENCE</scope>
</reference>
<evidence type="ECO:0000313" key="1">
    <source>
        <dbReference type="EMBL" id="CAF0823198.1"/>
    </source>
</evidence>
<gene>
    <name evidence="1" type="ORF">EDS130_LOCUS5957</name>
    <name evidence="2" type="ORF">XAT740_LOCUS40151</name>
</gene>
<dbReference type="EMBL" id="CAJNOR010004535">
    <property type="protein sequence ID" value="CAF1509782.1"/>
    <property type="molecule type" value="Genomic_DNA"/>
</dbReference>
<dbReference type="AlphaFoldDB" id="A0A815U1P8"/>
<protein>
    <submittedName>
        <fullName evidence="2">Uncharacterized protein</fullName>
    </submittedName>
</protein>
<comment type="caution">
    <text evidence="2">The sequence shown here is derived from an EMBL/GenBank/DDBJ whole genome shotgun (WGS) entry which is preliminary data.</text>
</comment>
<organism evidence="2 3">
    <name type="scientific">Adineta ricciae</name>
    <name type="common">Rotifer</name>
    <dbReference type="NCBI Taxonomy" id="249248"/>
    <lineage>
        <taxon>Eukaryota</taxon>
        <taxon>Metazoa</taxon>
        <taxon>Spiralia</taxon>
        <taxon>Gnathifera</taxon>
        <taxon>Rotifera</taxon>
        <taxon>Eurotatoria</taxon>
        <taxon>Bdelloidea</taxon>
        <taxon>Adinetida</taxon>
        <taxon>Adinetidae</taxon>
        <taxon>Adineta</taxon>
    </lineage>
</organism>
<dbReference type="Proteomes" id="UP000663852">
    <property type="component" value="Unassembled WGS sequence"/>
</dbReference>
<proteinExistence type="predicted"/>
<dbReference type="EMBL" id="CAJNOJ010000017">
    <property type="protein sequence ID" value="CAF0823198.1"/>
    <property type="molecule type" value="Genomic_DNA"/>
</dbReference>
<dbReference type="OrthoDB" id="9993777at2759"/>
<evidence type="ECO:0000313" key="3">
    <source>
        <dbReference type="Proteomes" id="UP000663828"/>
    </source>
</evidence>